<accession>A0A6J5UT73</accession>
<dbReference type="InterPro" id="IPR036852">
    <property type="entry name" value="Peptidase_S8/S53_dom_sf"/>
</dbReference>
<dbReference type="InterPro" id="IPR015500">
    <property type="entry name" value="Peptidase_S8_subtilisin-rel"/>
</dbReference>
<dbReference type="Gene3D" id="3.50.30.30">
    <property type="match status" value="1"/>
</dbReference>
<evidence type="ECO:0000256" key="10">
    <source>
        <dbReference type="SAM" id="Phobius"/>
    </source>
</evidence>
<evidence type="ECO:0008006" key="17">
    <source>
        <dbReference type="Google" id="ProtNLM"/>
    </source>
</evidence>
<evidence type="ECO:0000256" key="2">
    <source>
        <dbReference type="ARBA" id="ARBA00011073"/>
    </source>
</evidence>
<organism evidence="13 15">
    <name type="scientific">Prunus armeniaca</name>
    <name type="common">Apricot</name>
    <name type="synonym">Armeniaca vulgaris</name>
    <dbReference type="NCBI Taxonomy" id="36596"/>
    <lineage>
        <taxon>Eukaryota</taxon>
        <taxon>Viridiplantae</taxon>
        <taxon>Streptophyta</taxon>
        <taxon>Embryophyta</taxon>
        <taxon>Tracheophyta</taxon>
        <taxon>Spermatophyta</taxon>
        <taxon>Magnoliopsida</taxon>
        <taxon>eudicotyledons</taxon>
        <taxon>Gunneridae</taxon>
        <taxon>Pentapetalae</taxon>
        <taxon>rosids</taxon>
        <taxon>fabids</taxon>
        <taxon>Rosales</taxon>
        <taxon>Rosaceae</taxon>
        <taxon>Amygdaloideae</taxon>
        <taxon>Amygdaleae</taxon>
        <taxon>Prunus</taxon>
    </lineage>
</organism>
<keyword evidence="6" id="KW-0720">Serine protease</keyword>
<keyword evidence="3" id="KW-0645">Protease</keyword>
<dbReference type="Gene3D" id="3.40.50.200">
    <property type="entry name" value="Peptidase S8/S53 domain"/>
    <property type="match status" value="3"/>
</dbReference>
<dbReference type="EMBL" id="CAEKDK010000005">
    <property type="protein sequence ID" value="CAB4279730.1"/>
    <property type="molecule type" value="Genomic_DNA"/>
</dbReference>
<dbReference type="InterPro" id="IPR010259">
    <property type="entry name" value="S8pro/Inhibitor_I9"/>
</dbReference>
<dbReference type="OrthoDB" id="1144328at2759"/>
<feature type="coiled-coil region" evidence="9">
    <location>
        <begin position="612"/>
        <end position="653"/>
    </location>
</feature>
<feature type="domain" description="Inhibitor I9" evidence="12">
    <location>
        <begin position="37"/>
        <end position="121"/>
    </location>
</feature>
<evidence type="ECO:0000256" key="3">
    <source>
        <dbReference type="ARBA" id="ARBA00022670"/>
    </source>
</evidence>
<dbReference type="GO" id="GO:0006508">
    <property type="term" value="P:proteolysis"/>
    <property type="evidence" value="ECO:0007669"/>
    <property type="project" value="UniProtKB-KW"/>
</dbReference>
<evidence type="ECO:0000313" key="16">
    <source>
        <dbReference type="Proteomes" id="UP000507245"/>
    </source>
</evidence>
<dbReference type="InterPro" id="IPR045051">
    <property type="entry name" value="SBT"/>
</dbReference>
<dbReference type="Pfam" id="PF05922">
    <property type="entry name" value="Inhibitor_I9"/>
    <property type="match status" value="1"/>
</dbReference>
<dbReference type="AlphaFoldDB" id="A0A6J5UT73"/>
<reference evidence="13 15" key="2">
    <citation type="submission" date="2020-05" db="EMBL/GenBank/DDBJ databases">
        <authorList>
            <person name="Campoy J."/>
            <person name="Schneeberger K."/>
            <person name="Spophaly S."/>
        </authorList>
    </citation>
    <scope>NUCLEOTIDE SEQUENCE [LARGE SCALE GENOMIC DNA]</scope>
    <source>
        <strain evidence="13">PruArmRojPasFocal</strain>
    </source>
</reference>
<dbReference type="CDD" id="cd04852">
    <property type="entry name" value="Peptidases_S8_3"/>
    <property type="match status" value="1"/>
</dbReference>
<dbReference type="EMBL" id="CAEKKB010000005">
    <property type="protein sequence ID" value="CAB4310191.1"/>
    <property type="molecule type" value="Genomic_DNA"/>
</dbReference>
<dbReference type="PRINTS" id="PR00723">
    <property type="entry name" value="SUBTILISIN"/>
</dbReference>
<keyword evidence="4" id="KW-0732">Signal</keyword>
<dbReference type="PANTHER" id="PTHR10795">
    <property type="entry name" value="PROPROTEIN CONVERTASE SUBTILISIN/KEXIN"/>
    <property type="match status" value="1"/>
</dbReference>
<keyword evidence="10" id="KW-1133">Transmembrane helix</keyword>
<evidence type="ECO:0000256" key="5">
    <source>
        <dbReference type="ARBA" id="ARBA00022801"/>
    </source>
</evidence>
<dbReference type="InterPro" id="IPR034197">
    <property type="entry name" value="Peptidases_S8_3"/>
</dbReference>
<proteinExistence type="inferred from homology"/>
<evidence type="ECO:0000256" key="4">
    <source>
        <dbReference type="ARBA" id="ARBA00022729"/>
    </source>
</evidence>
<dbReference type="InterPro" id="IPR023827">
    <property type="entry name" value="Peptidase_S8_Asp-AS"/>
</dbReference>
<evidence type="ECO:0000256" key="8">
    <source>
        <dbReference type="PROSITE-ProRule" id="PRU01240"/>
    </source>
</evidence>
<evidence type="ECO:0000259" key="12">
    <source>
        <dbReference type="Pfam" id="PF05922"/>
    </source>
</evidence>
<dbReference type="PROSITE" id="PS51892">
    <property type="entry name" value="SUBTILASE"/>
    <property type="match status" value="1"/>
</dbReference>
<dbReference type="GO" id="GO:0005576">
    <property type="term" value="C:extracellular region"/>
    <property type="evidence" value="ECO:0007669"/>
    <property type="project" value="UniProtKB-SubCell"/>
</dbReference>
<evidence type="ECO:0000256" key="9">
    <source>
        <dbReference type="SAM" id="Coils"/>
    </source>
</evidence>
<keyword evidence="10" id="KW-0812">Transmembrane</keyword>
<evidence type="ECO:0000256" key="6">
    <source>
        <dbReference type="ARBA" id="ARBA00022825"/>
    </source>
</evidence>
<evidence type="ECO:0000313" key="15">
    <source>
        <dbReference type="Proteomes" id="UP000507222"/>
    </source>
</evidence>
<name>A0A6J5UT73_PRUAR</name>
<protein>
    <recommendedName>
        <fullName evidence="17">Peptidase S8/S53 domain-containing protein</fullName>
    </recommendedName>
</protein>
<comment type="similarity">
    <text evidence="2 8">Belongs to the peptidase S8 family.</text>
</comment>
<gene>
    <name evidence="13" type="ORF">CURHAP_LOCUS32263</name>
    <name evidence="14" type="ORF">ORAREDHAP_LOCUS31903</name>
</gene>
<dbReference type="Proteomes" id="UP000507222">
    <property type="component" value="Unassembled WGS sequence"/>
</dbReference>
<sequence length="681" mass="74387">METEKGMSLQVIYLVGLTFMFYLSLAVAQEEQNNLQTYIVWVEKPVSQNSFAQSHEELESWYQSFLPETSENSNQLMKQRMVHTYRNVAIGFAAKLMPEEVKAMEKKEGFVSAHPERILPLQTTHSPDFLGLHQGSGLWEQTNYGEGVIIGVLDTGVAPYHPSFSDEGAQAKGNLQGALHLTKMAMAPTLLAAGNFVEGANAFGVANGTALGMAPYAHLAICRVCDFDCAEGDILAAMDAAVEDGVDVLSLSLGAGNSGPYHGSLSNEAPWILTVGASTTDRILNLTSTPTSTILFNGATSDPLAPKVATFSSRGPNTASPGILKPDIIGPGVDILAAWPVSVDNATKSNATFNIISGTSMSTPHLSGIAALLKSSHPDWSPAAIKSAIMTSANVLNLAGLPIVDQRLNQADVFAIGAGHVNPTKANDPGLIYDTQPMDYIPYLCGLNYTEKEIQIITQQKVNCSQVGDREECWPEVNQKITFHVEFIAEDGAGKDGVAFGQGYLRWVSDKHNVTSPIGVIFDSKFAMSEISTTSSGMSWYCACGTKIIHRYCACGTKIIRRTSWTDLNPGKRFDACDKNWNIKRGMHYFECVDNETFPRGKQMVPGLLRRLRAMEEESRAKEEKLRAVEAEKKELQQKLKEMVQEKKVLEWGHGQRQLIMWVSLILSSGLFITFLMSGKL</sequence>
<reference evidence="16" key="1">
    <citation type="journal article" date="2020" name="Genome Biol.">
        <title>Gamete binning: chromosome-level and haplotype-resolved genome assembly enabled by high-throughput single-cell sequencing of gamete genomes.</title>
        <authorList>
            <person name="Campoy J.A."/>
            <person name="Sun H."/>
            <person name="Goel M."/>
            <person name="Jiao W.-B."/>
            <person name="Folz-Donahue K."/>
            <person name="Wang N."/>
            <person name="Rubio M."/>
            <person name="Liu C."/>
            <person name="Kukat C."/>
            <person name="Ruiz D."/>
            <person name="Huettel B."/>
            <person name="Schneeberger K."/>
        </authorList>
    </citation>
    <scope>NUCLEOTIDE SEQUENCE [LARGE SCALE GENOMIC DNA]</scope>
    <source>
        <strain evidence="16">cv. Rojo Pasion</strain>
    </source>
</reference>
<dbReference type="Pfam" id="PF00082">
    <property type="entry name" value="Peptidase_S8"/>
    <property type="match status" value="1"/>
</dbReference>
<evidence type="ECO:0000259" key="11">
    <source>
        <dbReference type="Pfam" id="PF00082"/>
    </source>
</evidence>
<evidence type="ECO:0000256" key="7">
    <source>
        <dbReference type="ARBA" id="ARBA00023180"/>
    </source>
</evidence>
<dbReference type="SUPFAM" id="SSF52743">
    <property type="entry name" value="Subtilisin-like"/>
    <property type="match status" value="1"/>
</dbReference>
<comment type="subcellular location">
    <subcellularLocation>
        <location evidence="1">Secreted</location>
    </subcellularLocation>
</comment>
<keyword evidence="10" id="KW-0472">Membrane</keyword>
<dbReference type="GO" id="GO:0004252">
    <property type="term" value="F:serine-type endopeptidase activity"/>
    <property type="evidence" value="ECO:0007669"/>
    <property type="project" value="InterPro"/>
</dbReference>
<keyword evidence="16" id="KW-1185">Reference proteome</keyword>
<comment type="caution">
    <text evidence="8">Lacks conserved residue(s) required for the propagation of feature annotation.</text>
</comment>
<dbReference type="InterPro" id="IPR037045">
    <property type="entry name" value="S8pro/Inhibitor_I9_sf"/>
</dbReference>
<feature type="domain" description="Peptidase S8/S53" evidence="11">
    <location>
        <begin position="145"/>
        <end position="400"/>
    </location>
</feature>
<evidence type="ECO:0000313" key="13">
    <source>
        <dbReference type="EMBL" id="CAB4279730.1"/>
    </source>
</evidence>
<evidence type="ECO:0000313" key="14">
    <source>
        <dbReference type="EMBL" id="CAB4310191.1"/>
    </source>
</evidence>
<keyword evidence="5" id="KW-0378">Hydrolase</keyword>
<dbReference type="InterPro" id="IPR000209">
    <property type="entry name" value="Peptidase_S8/S53_dom"/>
</dbReference>
<keyword evidence="7" id="KW-0325">Glycoprotein</keyword>
<keyword evidence="9" id="KW-0175">Coiled coil</keyword>
<dbReference type="Proteomes" id="UP000507245">
    <property type="component" value="Unassembled WGS sequence"/>
</dbReference>
<feature type="transmembrane region" description="Helical" evidence="10">
    <location>
        <begin position="7"/>
        <end position="28"/>
    </location>
</feature>
<feature type="transmembrane region" description="Helical" evidence="10">
    <location>
        <begin position="659"/>
        <end position="677"/>
    </location>
</feature>
<dbReference type="PROSITE" id="PS00136">
    <property type="entry name" value="SUBTILASE_ASP"/>
    <property type="match status" value="1"/>
</dbReference>
<dbReference type="Gene3D" id="3.30.70.80">
    <property type="entry name" value="Peptidase S8 propeptide/proteinase inhibitor I9"/>
    <property type="match status" value="1"/>
</dbReference>
<evidence type="ECO:0000256" key="1">
    <source>
        <dbReference type="ARBA" id="ARBA00004613"/>
    </source>
</evidence>